<dbReference type="AlphaFoldDB" id="A0A812S936"/>
<dbReference type="PANTHER" id="PTHR23333">
    <property type="entry name" value="UBX DOMAIN CONTAINING PROTEIN"/>
    <property type="match status" value="1"/>
</dbReference>
<dbReference type="GO" id="GO:0043130">
    <property type="term" value="F:ubiquitin binding"/>
    <property type="evidence" value="ECO:0007669"/>
    <property type="project" value="TreeGrafter"/>
</dbReference>
<proteinExistence type="predicted"/>
<dbReference type="InterPro" id="IPR029071">
    <property type="entry name" value="Ubiquitin-like_domsf"/>
</dbReference>
<dbReference type="InterPro" id="IPR036241">
    <property type="entry name" value="NSFL1C_SEP_dom_sf"/>
</dbReference>
<keyword evidence="4" id="KW-1185">Reference proteome</keyword>
<dbReference type="OrthoDB" id="25887at2759"/>
<organism evidence="3 4">
    <name type="scientific">Symbiodinium natans</name>
    <dbReference type="NCBI Taxonomy" id="878477"/>
    <lineage>
        <taxon>Eukaryota</taxon>
        <taxon>Sar</taxon>
        <taxon>Alveolata</taxon>
        <taxon>Dinophyceae</taxon>
        <taxon>Suessiales</taxon>
        <taxon>Symbiodiniaceae</taxon>
        <taxon>Symbiodinium</taxon>
    </lineage>
</organism>
<dbReference type="Proteomes" id="UP000604046">
    <property type="component" value="Unassembled WGS sequence"/>
</dbReference>
<reference evidence="3" key="1">
    <citation type="submission" date="2021-02" db="EMBL/GenBank/DDBJ databases">
        <authorList>
            <person name="Dougan E. K."/>
            <person name="Rhodes N."/>
            <person name="Thang M."/>
            <person name="Chan C."/>
        </authorList>
    </citation>
    <scope>NUCLEOTIDE SEQUENCE</scope>
</reference>
<accession>A0A812S936</accession>
<gene>
    <name evidence="3" type="primary">Ubxn11</name>
    <name evidence="3" type="ORF">SNAT2548_LOCUS26288</name>
</gene>
<dbReference type="EMBL" id="CAJNDS010002426">
    <property type="protein sequence ID" value="CAE7469341.1"/>
    <property type="molecule type" value="Genomic_DNA"/>
</dbReference>
<evidence type="ECO:0000313" key="4">
    <source>
        <dbReference type="Proteomes" id="UP000604046"/>
    </source>
</evidence>
<dbReference type="GO" id="GO:0043161">
    <property type="term" value="P:proteasome-mediated ubiquitin-dependent protein catabolic process"/>
    <property type="evidence" value="ECO:0007669"/>
    <property type="project" value="TreeGrafter"/>
</dbReference>
<feature type="region of interest" description="Disordered" evidence="1">
    <location>
        <begin position="118"/>
        <end position="141"/>
    </location>
</feature>
<dbReference type="PROSITE" id="PS50033">
    <property type="entry name" value="UBX"/>
    <property type="match status" value="1"/>
</dbReference>
<feature type="region of interest" description="Disordered" evidence="1">
    <location>
        <begin position="1"/>
        <end position="83"/>
    </location>
</feature>
<feature type="domain" description="UBX" evidence="2">
    <location>
        <begin position="376"/>
        <end position="457"/>
    </location>
</feature>
<dbReference type="SUPFAM" id="SSF54236">
    <property type="entry name" value="Ubiquitin-like"/>
    <property type="match status" value="1"/>
</dbReference>
<feature type="compositionally biased region" description="Low complexity" evidence="1">
    <location>
        <begin position="124"/>
        <end position="138"/>
    </location>
</feature>
<sequence>MTAPNSRPALPGRPGSRGEVSLEPELQHSLVAALLQDRPSETKEAQSPRRAGSRPPLPRLQAAGAAAVGRAEVAPRRKPSSDDSLVASLASRLAQVEQQNKCLKEELKERTQEVEELRSKLVRSSGDSGADGSGTSVGHSAEAECKHLRRQVEVMKGLLADYGLMWKPDAPSTDNAEVSPGGVTVDFQVIESRIEKLNATLNDTQKVVELGSAGYRACLRDNDQCLPLTFFNDGLKLAHHAFVPFEMSSAQEIIRNILDGCLPRVLREDYPEGVAMRAVNRTKHSFRTWLKEAAGDAELCDGGERLRPLGARMLHEESHSAPERFVAKLPERVLRNGHVCEVRSAIARRLGVGSSVRSSSAPTSPEVSLLQADRPSSAPAARLQVKLEGGQKVLLKMEFGDTVGDLWQALADWRSKNRVARARPGCVLRTAFPPKAYTDRSETLEAAGLTPSATLFVSCEASS</sequence>
<evidence type="ECO:0000259" key="2">
    <source>
        <dbReference type="PROSITE" id="PS50033"/>
    </source>
</evidence>
<comment type="caution">
    <text evidence="3">The sequence shown here is derived from an EMBL/GenBank/DDBJ whole genome shotgun (WGS) entry which is preliminary data.</text>
</comment>
<evidence type="ECO:0000256" key="1">
    <source>
        <dbReference type="SAM" id="MobiDB-lite"/>
    </source>
</evidence>
<feature type="compositionally biased region" description="Low complexity" evidence="1">
    <location>
        <begin position="59"/>
        <end position="72"/>
    </location>
</feature>
<dbReference type="PANTHER" id="PTHR23333:SF4">
    <property type="entry name" value="UBX DOMAIN-CONTAINING PROTEIN 11"/>
    <property type="match status" value="1"/>
</dbReference>
<dbReference type="SUPFAM" id="SSF102848">
    <property type="entry name" value="NSFL1 (p97 ATPase) cofactor p47, SEP domain"/>
    <property type="match status" value="1"/>
</dbReference>
<feature type="compositionally biased region" description="Basic and acidic residues" evidence="1">
    <location>
        <begin position="38"/>
        <end position="47"/>
    </location>
</feature>
<dbReference type="Gene3D" id="3.10.20.90">
    <property type="entry name" value="Phosphatidylinositol 3-kinase Catalytic Subunit, Chain A, domain 1"/>
    <property type="match status" value="1"/>
</dbReference>
<dbReference type="InterPro" id="IPR001012">
    <property type="entry name" value="UBX_dom"/>
</dbReference>
<protein>
    <submittedName>
        <fullName evidence="3">Ubxn11 protein</fullName>
    </submittedName>
</protein>
<name>A0A812S936_9DINO</name>
<evidence type="ECO:0000313" key="3">
    <source>
        <dbReference type="EMBL" id="CAE7469341.1"/>
    </source>
</evidence>